<accession>A0A7X2LXV6</accession>
<dbReference type="Proteomes" id="UP000448867">
    <property type="component" value="Unassembled WGS sequence"/>
</dbReference>
<evidence type="ECO:0008006" key="3">
    <source>
        <dbReference type="Google" id="ProtNLM"/>
    </source>
</evidence>
<dbReference type="AlphaFoldDB" id="A0A7X2LXV6"/>
<dbReference type="EMBL" id="WKKI01000006">
    <property type="protein sequence ID" value="MRX71706.1"/>
    <property type="molecule type" value="Genomic_DNA"/>
</dbReference>
<gene>
    <name evidence="1" type="ORF">GJU40_05895</name>
</gene>
<reference evidence="1 2" key="1">
    <citation type="submission" date="2019-11" db="EMBL/GenBank/DDBJ databases">
        <title>Bacillus lacus genome.</title>
        <authorList>
            <person name="Allen C.J."/>
            <person name="Newman J.D."/>
        </authorList>
    </citation>
    <scope>NUCLEOTIDE SEQUENCE [LARGE SCALE GENOMIC DNA]</scope>
    <source>
        <strain evidence="1 2">KCTC 33946</strain>
    </source>
</reference>
<dbReference type="OrthoDB" id="1646085at2"/>
<protein>
    <recommendedName>
        <fullName evidence="3">YlbE-like protein</fullName>
    </recommendedName>
</protein>
<dbReference type="InterPro" id="IPR025613">
    <property type="entry name" value="YlbE"/>
</dbReference>
<evidence type="ECO:0000313" key="2">
    <source>
        <dbReference type="Proteomes" id="UP000448867"/>
    </source>
</evidence>
<comment type="caution">
    <text evidence="1">The sequence shown here is derived from an EMBL/GenBank/DDBJ whole genome shotgun (WGS) entry which is preliminary data.</text>
</comment>
<keyword evidence="2" id="KW-1185">Reference proteome</keyword>
<proteinExistence type="predicted"/>
<name>A0A7X2LXV6_9BACI</name>
<sequence length="79" mass="9632">MRPEAMEVIRSNPDLHKFVREQPYWYRKISRNPNELEELKLTMMNTYQKTIPHKVAQFSNSVQMAQMMMSMFYAMRQQD</sequence>
<dbReference type="Pfam" id="PF14003">
    <property type="entry name" value="YlbE"/>
    <property type="match status" value="1"/>
</dbReference>
<organism evidence="1 2">
    <name type="scientific">Metabacillus lacus</name>
    <dbReference type="NCBI Taxonomy" id="1983721"/>
    <lineage>
        <taxon>Bacteria</taxon>
        <taxon>Bacillati</taxon>
        <taxon>Bacillota</taxon>
        <taxon>Bacilli</taxon>
        <taxon>Bacillales</taxon>
        <taxon>Bacillaceae</taxon>
        <taxon>Metabacillus</taxon>
    </lineage>
</organism>
<dbReference type="RefSeq" id="WP_154306832.1">
    <property type="nucleotide sequence ID" value="NZ_WKKI01000006.1"/>
</dbReference>
<evidence type="ECO:0000313" key="1">
    <source>
        <dbReference type="EMBL" id="MRX71706.1"/>
    </source>
</evidence>